<evidence type="ECO:0000256" key="2">
    <source>
        <dbReference type="ARBA" id="ARBA00023235"/>
    </source>
</evidence>
<accession>A0ABT5U7F3</accession>
<evidence type="ECO:0000256" key="5">
    <source>
        <dbReference type="ARBA" id="ARBA00038921"/>
    </source>
</evidence>
<dbReference type="SMART" id="SM00363">
    <property type="entry name" value="S4"/>
    <property type="match status" value="1"/>
</dbReference>
<evidence type="ECO:0000256" key="11">
    <source>
        <dbReference type="SAM" id="MobiDB-lite"/>
    </source>
</evidence>
<dbReference type="NCBIfam" id="TIGR00093">
    <property type="entry name" value="pseudouridine synthase"/>
    <property type="match status" value="1"/>
</dbReference>
<keyword evidence="14" id="KW-1185">Reference proteome</keyword>
<evidence type="ECO:0000313" key="13">
    <source>
        <dbReference type="EMBL" id="MDE1462307.1"/>
    </source>
</evidence>
<dbReference type="SUPFAM" id="SSF55174">
    <property type="entry name" value="Alpha-L RNA-binding motif"/>
    <property type="match status" value="1"/>
</dbReference>
<dbReference type="InterPro" id="IPR020103">
    <property type="entry name" value="PsdUridine_synth_cat_dom_sf"/>
</dbReference>
<dbReference type="RefSeq" id="WP_274688663.1">
    <property type="nucleotide sequence ID" value="NZ_JAPMOU010000010.1"/>
</dbReference>
<organism evidence="13 14">
    <name type="scientific">Spartinivicinus poritis</name>
    <dbReference type="NCBI Taxonomy" id="2994640"/>
    <lineage>
        <taxon>Bacteria</taxon>
        <taxon>Pseudomonadati</taxon>
        <taxon>Pseudomonadota</taxon>
        <taxon>Gammaproteobacteria</taxon>
        <taxon>Oceanospirillales</taxon>
        <taxon>Zooshikellaceae</taxon>
        <taxon>Spartinivicinus</taxon>
    </lineage>
</organism>
<dbReference type="EC" id="5.4.99.22" evidence="5"/>
<dbReference type="InterPro" id="IPR000748">
    <property type="entry name" value="PsdUridine_synth_RsuA/RluB/E/F"/>
</dbReference>
<dbReference type="InterPro" id="IPR002942">
    <property type="entry name" value="S4_RNA-bd"/>
</dbReference>
<dbReference type="InterPro" id="IPR050343">
    <property type="entry name" value="RsuA_PseudoU_synthase"/>
</dbReference>
<evidence type="ECO:0000256" key="9">
    <source>
        <dbReference type="ARBA" id="ARBA00043144"/>
    </source>
</evidence>
<dbReference type="Pfam" id="PF00849">
    <property type="entry name" value="PseudoU_synth_2"/>
    <property type="match status" value="1"/>
</dbReference>
<dbReference type="CDD" id="cd00165">
    <property type="entry name" value="S4"/>
    <property type="match status" value="1"/>
</dbReference>
<comment type="caution">
    <text evidence="13">The sequence shown here is derived from an EMBL/GenBank/DDBJ whole genome shotgun (WGS) entry which is preliminary data.</text>
</comment>
<evidence type="ECO:0000256" key="8">
    <source>
        <dbReference type="ARBA" id="ARBA00042841"/>
    </source>
</evidence>
<dbReference type="PANTHER" id="PTHR47683:SF3">
    <property type="entry name" value="RIBOSOMAL LARGE SUBUNIT PSEUDOURIDINE SYNTHASE B"/>
    <property type="match status" value="1"/>
</dbReference>
<evidence type="ECO:0000256" key="7">
    <source>
        <dbReference type="ARBA" id="ARBA00042486"/>
    </source>
</evidence>
<dbReference type="EMBL" id="JAPMOU010000010">
    <property type="protein sequence ID" value="MDE1462307.1"/>
    <property type="molecule type" value="Genomic_DNA"/>
</dbReference>
<evidence type="ECO:0000256" key="10">
    <source>
        <dbReference type="PROSITE-ProRule" id="PRU00182"/>
    </source>
</evidence>
<dbReference type="Gene3D" id="3.10.290.10">
    <property type="entry name" value="RNA-binding S4 domain"/>
    <property type="match status" value="1"/>
</dbReference>
<comment type="function">
    <text evidence="4">Responsible for synthesis of pseudouridine from uracil-2605 in 23S ribosomal RNA.</text>
</comment>
<evidence type="ECO:0000256" key="3">
    <source>
        <dbReference type="ARBA" id="ARBA00036944"/>
    </source>
</evidence>
<dbReference type="Proteomes" id="UP001528823">
    <property type="component" value="Unassembled WGS sequence"/>
</dbReference>
<name>A0ABT5U7F3_9GAMM</name>
<gene>
    <name evidence="13" type="ORF">ORQ98_10005</name>
</gene>
<evidence type="ECO:0000256" key="1">
    <source>
        <dbReference type="ARBA" id="ARBA00022884"/>
    </source>
</evidence>
<feature type="compositionally biased region" description="Basic and acidic residues" evidence="11">
    <location>
        <begin position="275"/>
        <end position="289"/>
    </location>
</feature>
<protein>
    <recommendedName>
        <fullName evidence="6">Ribosomal large subunit pseudouridine synthase B</fullName>
        <ecNumber evidence="5">5.4.99.22</ecNumber>
    </recommendedName>
    <alternativeName>
        <fullName evidence="7">23S rRNA pseudouridine(2605) synthase</fullName>
    </alternativeName>
    <alternativeName>
        <fullName evidence="8">rRNA pseudouridylate synthase B</fullName>
    </alternativeName>
    <alternativeName>
        <fullName evidence="9">rRNA-uridine isomerase B</fullName>
    </alternativeName>
</protein>
<dbReference type="PROSITE" id="PS50889">
    <property type="entry name" value="S4"/>
    <property type="match status" value="1"/>
</dbReference>
<reference evidence="13 14" key="1">
    <citation type="submission" date="2022-11" db="EMBL/GenBank/DDBJ databases">
        <title>Spartinivicinus poritis sp. nov., isolated from scleractinian coral Porites lutea.</title>
        <authorList>
            <person name="Zhang G."/>
            <person name="Cai L."/>
            <person name="Wei Q."/>
        </authorList>
    </citation>
    <scope>NUCLEOTIDE SEQUENCE [LARGE SCALE GENOMIC DNA]</scope>
    <source>
        <strain evidence="13 14">A2-2</strain>
    </source>
</reference>
<feature type="domain" description="RNA-binding S4" evidence="12">
    <location>
        <begin position="9"/>
        <end position="69"/>
    </location>
</feature>
<feature type="region of interest" description="Disordered" evidence="11">
    <location>
        <begin position="251"/>
        <end position="299"/>
    </location>
</feature>
<evidence type="ECO:0000256" key="4">
    <source>
        <dbReference type="ARBA" id="ARBA00037383"/>
    </source>
</evidence>
<evidence type="ECO:0000256" key="6">
    <source>
        <dbReference type="ARBA" id="ARBA00040042"/>
    </source>
</evidence>
<dbReference type="Gene3D" id="3.30.2350.10">
    <property type="entry name" value="Pseudouridine synthase"/>
    <property type="match status" value="1"/>
</dbReference>
<comment type="catalytic activity">
    <reaction evidence="3">
        <text>uridine(2605) in 23S rRNA = pseudouridine(2605) in 23S rRNA</text>
        <dbReference type="Rhea" id="RHEA:42520"/>
        <dbReference type="Rhea" id="RHEA-COMP:10095"/>
        <dbReference type="Rhea" id="RHEA-COMP:10096"/>
        <dbReference type="ChEBI" id="CHEBI:65314"/>
        <dbReference type="ChEBI" id="CHEBI:65315"/>
        <dbReference type="EC" id="5.4.99.22"/>
    </reaction>
</comment>
<keyword evidence="1 10" id="KW-0694">RNA-binding</keyword>
<evidence type="ECO:0000313" key="14">
    <source>
        <dbReference type="Proteomes" id="UP001528823"/>
    </source>
</evidence>
<proteinExistence type="predicted"/>
<evidence type="ECO:0000259" key="12">
    <source>
        <dbReference type="SMART" id="SM00363"/>
    </source>
</evidence>
<dbReference type="NCBIfam" id="NF007976">
    <property type="entry name" value="PRK10700.1"/>
    <property type="match status" value="1"/>
</dbReference>
<dbReference type="InterPro" id="IPR036986">
    <property type="entry name" value="S4_RNA-bd_sf"/>
</dbReference>
<feature type="compositionally biased region" description="Basic residues" evidence="11">
    <location>
        <begin position="290"/>
        <end position="299"/>
    </location>
</feature>
<keyword evidence="2" id="KW-0413">Isomerase</keyword>
<dbReference type="CDD" id="cd02556">
    <property type="entry name" value="PseudoU_synth_RluB"/>
    <property type="match status" value="1"/>
</dbReference>
<dbReference type="SUPFAM" id="SSF55120">
    <property type="entry name" value="Pseudouridine synthase"/>
    <property type="match status" value="1"/>
</dbReference>
<dbReference type="InterPro" id="IPR006145">
    <property type="entry name" value="PsdUridine_synth_RsuA/RluA"/>
</dbReference>
<dbReference type="PANTHER" id="PTHR47683">
    <property type="entry name" value="PSEUDOURIDINE SYNTHASE FAMILY PROTEIN-RELATED"/>
    <property type="match status" value="1"/>
</dbReference>
<sequence length="299" mass="33949">MTTDTTQSERIQKALSRAGVGSRRQIEKWIAEQRITVNGVLAELGQRISPKDDVKLDGRQVKVLPEQAGLRRVLMYNKPEGVVCSRHDPEGRPTVFDRLPPLKGERWIAIGRLDINTSGLLLFATDGELANRLMHPSHQVEREYAVRVMGEVTQETTTQLFNGVELEDGFARFTDIVDSGGEGINHWFHVVIMEGRNREVRRLWESQGLQVSRLKRVRYGSVIMPSNLRLGRWESLDQQAVDKLADAVGLSPKPVAPLNPKQQEQGKRLQRKRLKPEGRPNTNKKDTKPKAKHKTAHKR</sequence>
<dbReference type="Pfam" id="PF01479">
    <property type="entry name" value="S4"/>
    <property type="match status" value="1"/>
</dbReference>